<dbReference type="InterPro" id="IPR050563">
    <property type="entry name" value="4-hydroxybenzoyl-CoA_TE"/>
</dbReference>
<dbReference type="NCBIfam" id="TIGR00051">
    <property type="entry name" value="YbgC/FadM family acyl-CoA thioesterase"/>
    <property type="match status" value="1"/>
</dbReference>
<dbReference type="InterPro" id="IPR006684">
    <property type="entry name" value="YbgC/YbaW"/>
</dbReference>
<comment type="similarity">
    <text evidence="1">Belongs to the 4-hydroxybenzoyl-CoA thioesterase family.</text>
</comment>
<reference evidence="3 4" key="1">
    <citation type="submission" date="2020-08" db="EMBL/GenBank/DDBJ databases">
        <title>Genomic Encyclopedia of Type Strains, Phase IV (KMG-IV): sequencing the most valuable type-strain genomes for metagenomic binning, comparative biology and taxonomic classification.</title>
        <authorList>
            <person name="Goeker M."/>
        </authorList>
    </citation>
    <scope>NUCLEOTIDE SEQUENCE [LARGE SCALE GENOMIC DNA]</scope>
    <source>
        <strain evidence="3 4">DSM 26723</strain>
    </source>
</reference>
<dbReference type="EMBL" id="JACHHZ010000001">
    <property type="protein sequence ID" value="MBB6091439.1"/>
    <property type="molecule type" value="Genomic_DNA"/>
</dbReference>
<accession>A0A841HG71</accession>
<dbReference type="InterPro" id="IPR029069">
    <property type="entry name" value="HotDog_dom_sf"/>
</dbReference>
<evidence type="ECO:0000256" key="2">
    <source>
        <dbReference type="ARBA" id="ARBA00022801"/>
    </source>
</evidence>
<dbReference type="PANTHER" id="PTHR31793:SF27">
    <property type="entry name" value="NOVEL THIOESTERASE SUPERFAMILY DOMAIN AND SAPOSIN A-TYPE DOMAIN CONTAINING PROTEIN (0610012H03RIK)"/>
    <property type="match status" value="1"/>
</dbReference>
<dbReference type="Pfam" id="PF13279">
    <property type="entry name" value="4HBT_2"/>
    <property type="match status" value="1"/>
</dbReference>
<dbReference type="Proteomes" id="UP000588068">
    <property type="component" value="Unassembled WGS sequence"/>
</dbReference>
<organism evidence="3 4">
    <name type="scientific">Povalibacter uvarum</name>
    <dbReference type="NCBI Taxonomy" id="732238"/>
    <lineage>
        <taxon>Bacteria</taxon>
        <taxon>Pseudomonadati</taxon>
        <taxon>Pseudomonadota</taxon>
        <taxon>Gammaproteobacteria</taxon>
        <taxon>Steroidobacterales</taxon>
        <taxon>Steroidobacteraceae</taxon>
        <taxon>Povalibacter</taxon>
    </lineage>
</organism>
<dbReference type="Gene3D" id="3.10.129.10">
    <property type="entry name" value="Hotdog Thioesterase"/>
    <property type="match status" value="1"/>
</dbReference>
<comment type="caution">
    <text evidence="3">The sequence shown here is derived from an EMBL/GenBank/DDBJ whole genome shotgun (WGS) entry which is preliminary data.</text>
</comment>
<evidence type="ECO:0000313" key="3">
    <source>
        <dbReference type="EMBL" id="MBB6091439.1"/>
    </source>
</evidence>
<dbReference type="PIRSF" id="PIRSF003230">
    <property type="entry name" value="YbgC"/>
    <property type="match status" value="1"/>
</dbReference>
<dbReference type="AlphaFoldDB" id="A0A841HG71"/>
<evidence type="ECO:0000256" key="1">
    <source>
        <dbReference type="ARBA" id="ARBA00005953"/>
    </source>
</evidence>
<dbReference type="CDD" id="cd00586">
    <property type="entry name" value="4HBT"/>
    <property type="match status" value="1"/>
</dbReference>
<keyword evidence="4" id="KW-1185">Reference proteome</keyword>
<dbReference type="RefSeq" id="WP_184329238.1">
    <property type="nucleotide sequence ID" value="NZ_JACHHZ010000001.1"/>
</dbReference>
<evidence type="ECO:0000313" key="4">
    <source>
        <dbReference type="Proteomes" id="UP000588068"/>
    </source>
</evidence>
<sequence length="150" mass="17053">MSEERFRYFLRVRYGECDAQKVVFNARYADYVDLATAELLRALGYEHEIQTAELDYQLVKQTIEWKAPARYDQVLEVSVAAKHLGNTSFTLATEFRIAGEERVIATAETVYVHVDTHTLQKQALPRQFRDALTRGASGVAIDHAGWAASR</sequence>
<gene>
    <name evidence="3" type="ORF">HNQ60_000285</name>
</gene>
<keyword evidence="2 3" id="KW-0378">Hydrolase</keyword>
<dbReference type="EC" id="3.1.2.-" evidence="3"/>
<dbReference type="GO" id="GO:0047617">
    <property type="term" value="F:fatty acyl-CoA hydrolase activity"/>
    <property type="evidence" value="ECO:0007669"/>
    <property type="project" value="TreeGrafter"/>
</dbReference>
<protein>
    <submittedName>
        <fullName evidence="3">Acyl-CoA thioester hydrolase</fullName>
        <ecNumber evidence="3">3.1.2.-</ecNumber>
    </submittedName>
</protein>
<proteinExistence type="inferred from homology"/>
<dbReference type="SUPFAM" id="SSF54637">
    <property type="entry name" value="Thioesterase/thiol ester dehydrase-isomerase"/>
    <property type="match status" value="1"/>
</dbReference>
<name>A0A841HG71_9GAMM</name>
<dbReference type="PANTHER" id="PTHR31793">
    <property type="entry name" value="4-HYDROXYBENZOYL-COA THIOESTERASE FAMILY MEMBER"/>
    <property type="match status" value="1"/>
</dbReference>